<protein>
    <submittedName>
        <fullName evidence="2">Uncharacterized protein</fullName>
    </submittedName>
</protein>
<feature type="region of interest" description="Disordered" evidence="1">
    <location>
        <begin position="1"/>
        <end position="26"/>
    </location>
</feature>
<name>A0A7R8WAF6_9CRUS</name>
<gene>
    <name evidence="2" type="ORF">CTOB1V02_LOCUS3293</name>
</gene>
<accession>A0A7R8WAF6</accession>
<feature type="compositionally biased region" description="Polar residues" evidence="1">
    <location>
        <begin position="10"/>
        <end position="19"/>
    </location>
</feature>
<organism evidence="2">
    <name type="scientific">Cyprideis torosa</name>
    <dbReference type="NCBI Taxonomy" id="163714"/>
    <lineage>
        <taxon>Eukaryota</taxon>
        <taxon>Metazoa</taxon>
        <taxon>Ecdysozoa</taxon>
        <taxon>Arthropoda</taxon>
        <taxon>Crustacea</taxon>
        <taxon>Oligostraca</taxon>
        <taxon>Ostracoda</taxon>
        <taxon>Podocopa</taxon>
        <taxon>Podocopida</taxon>
        <taxon>Cytherocopina</taxon>
        <taxon>Cytheroidea</taxon>
        <taxon>Cytherideidae</taxon>
        <taxon>Cyprideis</taxon>
    </lineage>
</organism>
<evidence type="ECO:0000313" key="2">
    <source>
        <dbReference type="EMBL" id="CAD7225348.1"/>
    </source>
</evidence>
<reference evidence="2" key="1">
    <citation type="submission" date="2020-11" db="EMBL/GenBank/DDBJ databases">
        <authorList>
            <person name="Tran Van P."/>
        </authorList>
    </citation>
    <scope>NUCLEOTIDE SEQUENCE</scope>
</reference>
<dbReference type="AlphaFoldDB" id="A0A7R8WAF6"/>
<proteinExistence type="predicted"/>
<sequence>MSNTRRRHTSFSQGKSSSGLPDGPEFASQEKETTLVCGCKLFLGLTKHSAGGQIPQCYTSTFAEGNRMFKANPGLGTPTPLSVWVEGNAPDGLCVVVYLSPGFPLLQQSCFSGMSTSPQGVLLTGTLVFGGLPVKMSIFISRSLPSSCSVLPGHGRCWRLLLLPDNSSEHAGRRRRGFYTRPRLGNRKWANGLLTSSDWIGMVVEGFSTFLAQDSPQLLELSDDEEGRDLA</sequence>
<evidence type="ECO:0000256" key="1">
    <source>
        <dbReference type="SAM" id="MobiDB-lite"/>
    </source>
</evidence>
<dbReference type="EMBL" id="OB660556">
    <property type="protein sequence ID" value="CAD7225348.1"/>
    <property type="molecule type" value="Genomic_DNA"/>
</dbReference>